<dbReference type="STRING" id="312017.I7MIA9"/>
<dbReference type="GeneID" id="7839832"/>
<feature type="region of interest" description="Disordered" evidence="1">
    <location>
        <begin position="1686"/>
        <end position="1710"/>
    </location>
</feature>
<sequence length="2000" mass="233909">MYSINAYLYYFVFMLFHAIQICCLDKKEFYLLVMIWKARDSYFKQIRKREKRKQFVFVQIIQAYNKKQGDKKQEVVSRINQQNTRKTLYFQAFLINMKVFDKQPPLKERFYNALSNLFLLMFLKDNERNRTKTYYIFLVTFYFVQICGFMCTLSQKESTDTYAYYFFEFLQKARFLPIISSVSNGIIPVIILLIILVMEVYVIYCAYVLSLANIKDDCDVMKRQEKNISTLQLYLEHQKWIYCLPKFDLLFACYFCSSTNGPIISSRCGAVIQFSEQGFLYRGLILLLFFFVLITSITISLINILIYHNPEFNAVNQLKSRYSVLKSVEPFLEICLVMFSYFGSVFIVFIVAHTFGIFLMIEYFMHFPLVDKNISDIYGWLISVFEIFTTLFLIREYFDFFSDRNFVFVFLMLIALSYGLFKIIWNKKFILAMTVDPNRLGDFPQETCLYLEKLCELYEKNYTSLSQKLLLFGTLQLHKNFCKALLCPCKNEEINKLAGDEKPTLSGGMIIDCGRDIKIKGVDFSRVCQNELLFERWLQSFIDFQFEVLIAFLIKKGEQLVCQEVCLRYWFFLIKFKKNSIKALFQNKVMTTLIIHKNTFFATVERSLTNLIENRLKERDKAHSYSYRQKDRSDAANNVKFEKMVLTETKKNDLKKLVGSVMKEKVEFMNQLITGFTNYNIMQDSAIKLIKQVCRIENGLLQMVEENPDNIYFLKLLAMIKSFLIFDPLYTRKIESDLQDMFNKEKSSDATTITSLTILSGNVGSIIASFKTEKDAGKILQYSERIPQIFSYDRGEFVNKDRVKDLIPDCISILHDQFLQRLIQTGIAKTVRSYRTMFAKNKNGFIFLCKLFINYYFVKQDDFAFSALIIKIQTHSNYMILNEQGYIEDLTEGIVEIMNAKDIDISYFKQCHVSIYIPQFLDFIESYDPQEEYAFLKYRTDFPKDPINFTSQFINHHKNFHQRWDVDRDNWRKNLNQFIKNRKGNIFSYESILNIRVEEFEGIDRVVRLFIIEIEKMLPWDETNSLLSGSTRNTGKSRQGEFATKEIKGQTEEFLQQETFQAKNGHHKDKNNGTDYEEAPLNETFNPSSEHKSNKKQQSNPKNRAAEKIVQQQQIDKYNTLETFQKQNTVQNSKFNDIQVLKPLNEEDILHSAVLSEQGDAKPFPNEGSFVKEQFLENINQLTTVVDDSNALLNANREHYQDQFEKINDIIHNPLGTSQIKEQQQDQIVKEQFEVEANYAGISLQQNQANQQRDLENQQKQNASQNVAQQLVDYQSNLSQKSIKEGKQKQQATTEANVLNTSVAGYFGNSTEQQQNMQNSNQNEQKKQVDSSDDEDSKKQQIVSFDTDREKREQYDIKNQLITNQNNHVLQELNENQSQQTSINSQETSIIKKIVFSSEATKTPFFLIGLNTVFIFQFFVFIGVVIVLIVTISKNFQDYTGSMNEMGRCSKILTPVCQTLLTTDFLCLQNMNQMPVQSQDINKFMTDNVSDGFSDFISSYYNFLNEQISYNYQNTFYNYQITALIQANQNSYEQQMFFTEFLKKTTESIYQLMMTQIQQALTITNDQRQLLTNNINSMYQLLYQTQQEIAADLLNLKNSIIKVNVISVVLGTFLIALSFVFICSPYQMLKQNTERILAVISRMTEHEAETIVSGLTFMTTQLFSLNDDYLHIDFSNLALRDDQHLDGHQESKSKSKRDKSGSRKKNSNLTDRINDPKIKFNSFFYTLVLLCFMSTSFFVTVFVYMETFPSQFDPPSNRYQYFLQGSLEFSTMVSSHNILMINSLLATQGYQSISTLKVGELQSLRSNNFQQAQKFFSTQYDSLVNQQTSGSFQQDMLKINQGNACESSYFSEAQQALCSQTKNGLLQKGLQYSITSMLNQIQNEVYFENDPKYIQQMINQQDYTESLIVYQMIDHLLKSIIVLFENENVSIKNTFLTIFQLILILGCFVYVVTFFIVMVFFLSTIRSNYQYIKRGIQLIPFKRLCEDQMTLFLLKKVLEI</sequence>
<dbReference type="PANTHER" id="PTHR31600">
    <property type="entry name" value="TINY MACROCYSTS PROTEIN B-RELATED"/>
    <property type="match status" value="1"/>
</dbReference>
<feature type="transmembrane region" description="Helical" evidence="2">
    <location>
        <begin position="1605"/>
        <end position="1626"/>
    </location>
</feature>
<dbReference type="KEGG" id="tet:TTHERM_00298490"/>
<feature type="transmembrane region" description="Helical" evidence="2">
    <location>
        <begin position="6"/>
        <end position="24"/>
    </location>
</feature>
<dbReference type="EMBL" id="GG662449">
    <property type="protein sequence ID" value="EAS04238.2"/>
    <property type="molecule type" value="Genomic_DNA"/>
</dbReference>
<dbReference type="PANTHER" id="PTHR31600:SF2">
    <property type="entry name" value="GAMETE ENRICHED GENE 10 PROTEIN-RELATED"/>
    <property type="match status" value="1"/>
</dbReference>
<dbReference type="InParanoid" id="I7MIA9"/>
<feature type="region of interest" description="Disordered" evidence="1">
    <location>
        <begin position="1061"/>
        <end position="1107"/>
    </location>
</feature>
<feature type="compositionally biased region" description="Low complexity" evidence="1">
    <location>
        <begin position="1313"/>
        <end position="1323"/>
    </location>
</feature>
<dbReference type="eggNOG" id="ENOG502S84Y">
    <property type="taxonomic scope" value="Eukaryota"/>
</dbReference>
<dbReference type="OrthoDB" id="294856at2759"/>
<evidence type="ECO:0000256" key="2">
    <source>
        <dbReference type="SAM" id="Phobius"/>
    </source>
</evidence>
<name>I7MIA9_TETTS</name>
<accession>I7MIA9</accession>
<dbReference type="RefSeq" id="XP_001024483.2">
    <property type="nucleotide sequence ID" value="XM_001024483.2"/>
</dbReference>
<keyword evidence="2 3" id="KW-0812">Transmembrane</keyword>
<feature type="region of interest" description="Disordered" evidence="1">
    <location>
        <begin position="1313"/>
        <end position="1350"/>
    </location>
</feature>
<feature type="transmembrane region" description="Helical" evidence="2">
    <location>
        <begin position="341"/>
        <end position="365"/>
    </location>
</feature>
<feature type="transmembrane region" description="Helical" evidence="2">
    <location>
        <begin position="377"/>
        <end position="394"/>
    </location>
</feature>
<dbReference type="SUPFAM" id="SSF55785">
    <property type="entry name" value="PYP-like sensor domain (PAS domain)"/>
    <property type="match status" value="1"/>
</dbReference>
<feature type="compositionally biased region" description="Basic and acidic residues" evidence="1">
    <location>
        <begin position="1686"/>
        <end position="1701"/>
    </location>
</feature>
<proteinExistence type="predicted"/>
<keyword evidence="2" id="KW-1133">Transmembrane helix</keyword>
<dbReference type="InterPro" id="IPR052994">
    <property type="entry name" value="Tiny_macrocysts_regulators"/>
</dbReference>
<gene>
    <name evidence="3" type="ORF">TTHERM_00298490</name>
</gene>
<feature type="transmembrane region" description="Helical" evidence="2">
    <location>
        <begin position="406"/>
        <end position="425"/>
    </location>
</feature>
<feature type="transmembrane region" description="Helical" evidence="2">
    <location>
        <begin position="134"/>
        <end position="155"/>
    </location>
</feature>
<feature type="transmembrane region" description="Helical" evidence="2">
    <location>
        <begin position="1722"/>
        <end position="1745"/>
    </location>
</feature>
<protein>
    <submittedName>
        <fullName evidence="3">Transmembrane protein, putative</fullName>
    </submittedName>
</protein>
<keyword evidence="2" id="KW-0472">Membrane</keyword>
<evidence type="ECO:0000313" key="3">
    <source>
        <dbReference type="EMBL" id="EAS04238.2"/>
    </source>
</evidence>
<dbReference type="InterPro" id="IPR035965">
    <property type="entry name" value="PAS-like_dom_sf"/>
</dbReference>
<feature type="transmembrane region" description="Helical" evidence="2">
    <location>
        <begin position="1938"/>
        <end position="1965"/>
    </location>
</feature>
<feature type="transmembrane region" description="Helical" evidence="2">
    <location>
        <begin position="284"/>
        <end position="306"/>
    </location>
</feature>
<dbReference type="Proteomes" id="UP000009168">
    <property type="component" value="Unassembled WGS sequence"/>
</dbReference>
<organism evidence="3 4">
    <name type="scientific">Tetrahymena thermophila (strain SB210)</name>
    <dbReference type="NCBI Taxonomy" id="312017"/>
    <lineage>
        <taxon>Eukaryota</taxon>
        <taxon>Sar</taxon>
        <taxon>Alveolata</taxon>
        <taxon>Ciliophora</taxon>
        <taxon>Intramacronucleata</taxon>
        <taxon>Oligohymenophorea</taxon>
        <taxon>Hymenostomatida</taxon>
        <taxon>Tetrahymenina</taxon>
        <taxon>Tetrahymenidae</taxon>
        <taxon>Tetrahymena</taxon>
    </lineage>
</organism>
<reference evidence="4" key="1">
    <citation type="journal article" date="2006" name="PLoS Biol.">
        <title>Macronuclear genome sequence of the ciliate Tetrahymena thermophila, a model eukaryote.</title>
        <authorList>
            <person name="Eisen J.A."/>
            <person name="Coyne R.S."/>
            <person name="Wu M."/>
            <person name="Wu D."/>
            <person name="Thiagarajan M."/>
            <person name="Wortman J.R."/>
            <person name="Badger J.H."/>
            <person name="Ren Q."/>
            <person name="Amedeo P."/>
            <person name="Jones K.M."/>
            <person name="Tallon L.J."/>
            <person name="Delcher A.L."/>
            <person name="Salzberg S.L."/>
            <person name="Silva J.C."/>
            <person name="Haas B.J."/>
            <person name="Majoros W.H."/>
            <person name="Farzad M."/>
            <person name="Carlton J.M."/>
            <person name="Smith R.K. Jr."/>
            <person name="Garg J."/>
            <person name="Pearlman R.E."/>
            <person name="Karrer K.M."/>
            <person name="Sun L."/>
            <person name="Manning G."/>
            <person name="Elde N.C."/>
            <person name="Turkewitz A.P."/>
            <person name="Asai D.J."/>
            <person name="Wilkes D.E."/>
            <person name="Wang Y."/>
            <person name="Cai H."/>
            <person name="Collins K."/>
            <person name="Stewart B.A."/>
            <person name="Lee S.R."/>
            <person name="Wilamowska K."/>
            <person name="Weinberg Z."/>
            <person name="Ruzzo W.L."/>
            <person name="Wloga D."/>
            <person name="Gaertig J."/>
            <person name="Frankel J."/>
            <person name="Tsao C.-C."/>
            <person name="Gorovsky M.A."/>
            <person name="Keeling P.J."/>
            <person name="Waller R.F."/>
            <person name="Patron N.J."/>
            <person name="Cherry J.M."/>
            <person name="Stover N.A."/>
            <person name="Krieger C.J."/>
            <person name="del Toro C."/>
            <person name="Ryder H.F."/>
            <person name="Williamson S.C."/>
            <person name="Barbeau R.A."/>
            <person name="Hamilton E.P."/>
            <person name="Orias E."/>
        </authorList>
    </citation>
    <scope>NUCLEOTIDE SEQUENCE [LARGE SCALE GENOMIC DNA]</scope>
    <source>
        <strain evidence="4">SB210</strain>
    </source>
</reference>
<feature type="transmembrane region" description="Helical" evidence="2">
    <location>
        <begin position="186"/>
        <end position="214"/>
    </location>
</feature>
<evidence type="ECO:0000313" key="4">
    <source>
        <dbReference type="Proteomes" id="UP000009168"/>
    </source>
</evidence>
<evidence type="ECO:0000256" key="1">
    <source>
        <dbReference type="SAM" id="MobiDB-lite"/>
    </source>
</evidence>
<feature type="transmembrane region" description="Helical" evidence="2">
    <location>
        <begin position="1405"/>
        <end position="1430"/>
    </location>
</feature>
<keyword evidence="4" id="KW-1185">Reference proteome</keyword>